<feature type="region of interest" description="Disordered" evidence="1">
    <location>
        <begin position="220"/>
        <end position="269"/>
    </location>
</feature>
<feature type="compositionally biased region" description="Acidic residues" evidence="1">
    <location>
        <begin position="237"/>
        <end position="269"/>
    </location>
</feature>
<gene>
    <name evidence="2" type="ORF">BT96DRAFT_991766</name>
</gene>
<evidence type="ECO:0000313" key="2">
    <source>
        <dbReference type="EMBL" id="KAE9401765.1"/>
    </source>
</evidence>
<name>A0A6A4HYU9_9AGAR</name>
<sequence length="269" mass="30819">MIQDNPELLCGPDTSYTTGSLDRQPWEQPDAVYRVLAMVHELVDLRDIVVYLFEGAFKTWTRFCRDVTDRNIPADLFNKLYVPSTNDCNESALSDLQQMKCNWTGEFIGEEMNTAEDQAFLRAMERADEAKGNPKKRRKLIAMTAQNKVMGARDKKVKRQKKKDARDARVKACVPLTDTTQIRVLLDALVDAPRGRFSNDIKVDELDLQLEWHQDCERRAGKTEKELSIGPSSKLEDADEESEHEEPSVDGEEDLEEESEEEDIGFTRE</sequence>
<dbReference type="Proteomes" id="UP000799118">
    <property type="component" value="Unassembled WGS sequence"/>
</dbReference>
<evidence type="ECO:0000313" key="3">
    <source>
        <dbReference type="Proteomes" id="UP000799118"/>
    </source>
</evidence>
<accession>A0A6A4HYU9</accession>
<dbReference type="OrthoDB" id="3013323at2759"/>
<organism evidence="2 3">
    <name type="scientific">Gymnopus androsaceus JB14</name>
    <dbReference type="NCBI Taxonomy" id="1447944"/>
    <lineage>
        <taxon>Eukaryota</taxon>
        <taxon>Fungi</taxon>
        <taxon>Dikarya</taxon>
        <taxon>Basidiomycota</taxon>
        <taxon>Agaricomycotina</taxon>
        <taxon>Agaricomycetes</taxon>
        <taxon>Agaricomycetidae</taxon>
        <taxon>Agaricales</taxon>
        <taxon>Marasmiineae</taxon>
        <taxon>Omphalotaceae</taxon>
        <taxon>Gymnopus</taxon>
    </lineage>
</organism>
<proteinExistence type="predicted"/>
<dbReference type="EMBL" id="ML769442">
    <property type="protein sequence ID" value="KAE9401765.1"/>
    <property type="molecule type" value="Genomic_DNA"/>
</dbReference>
<evidence type="ECO:0000256" key="1">
    <source>
        <dbReference type="SAM" id="MobiDB-lite"/>
    </source>
</evidence>
<dbReference type="AlphaFoldDB" id="A0A6A4HYU9"/>
<keyword evidence="3" id="KW-1185">Reference proteome</keyword>
<reference evidence="2" key="1">
    <citation type="journal article" date="2019" name="Environ. Microbiol.">
        <title>Fungal ecological strategies reflected in gene transcription - a case study of two litter decomposers.</title>
        <authorList>
            <person name="Barbi F."/>
            <person name="Kohler A."/>
            <person name="Barry K."/>
            <person name="Baskaran P."/>
            <person name="Daum C."/>
            <person name="Fauchery L."/>
            <person name="Ihrmark K."/>
            <person name="Kuo A."/>
            <person name="LaButti K."/>
            <person name="Lipzen A."/>
            <person name="Morin E."/>
            <person name="Grigoriev I.V."/>
            <person name="Henrissat B."/>
            <person name="Lindahl B."/>
            <person name="Martin F."/>
        </authorList>
    </citation>
    <scope>NUCLEOTIDE SEQUENCE</scope>
    <source>
        <strain evidence="2">JB14</strain>
    </source>
</reference>
<protein>
    <submittedName>
        <fullName evidence="2">Uncharacterized protein</fullName>
    </submittedName>
</protein>